<feature type="region of interest" description="Disordered" evidence="2">
    <location>
        <begin position="458"/>
        <end position="479"/>
    </location>
</feature>
<comment type="caution">
    <text evidence="3">The sequence shown here is derived from an EMBL/GenBank/DDBJ whole genome shotgun (WGS) entry which is preliminary data.</text>
</comment>
<reference evidence="4" key="1">
    <citation type="journal article" date="2015" name="PLoS Genet.">
        <title>Genome Sequence and Transcriptome Analyses of Chrysochromulina tobin: Metabolic Tools for Enhanced Algal Fitness in the Prominent Order Prymnesiales (Haptophyceae).</title>
        <authorList>
            <person name="Hovde B.T."/>
            <person name="Deodato C.R."/>
            <person name="Hunsperger H.M."/>
            <person name="Ryken S.A."/>
            <person name="Yost W."/>
            <person name="Jha R.K."/>
            <person name="Patterson J."/>
            <person name="Monnat R.J. Jr."/>
            <person name="Barlow S.B."/>
            <person name="Starkenburg S.R."/>
            <person name="Cattolico R.A."/>
        </authorList>
    </citation>
    <scope>NUCLEOTIDE SEQUENCE</scope>
    <source>
        <strain evidence="4">CCMP291</strain>
    </source>
</reference>
<gene>
    <name evidence="3" type="ORF">Ctob_007896</name>
</gene>
<sequence>MQPAMRTASTALRLTSKLKGGSPRKSGVKAESTADSGAEAEAGGDPIGPPPTPETNFKLLGVQLAAVATSLKKLETALPPENQLGSARIDEIDENQLGSEMADRLPATIDVVLRRAVCEAKGTLKTWTESQRGVLWDVSAMGDVEPEAALRAQLEATVAPSAEALDCGEEAYEVMSEEEGRAMLNAMRRQSEAADVKLAEATAALHELEAAAEAKAAAEKAAAETKAVAKRATDAKVAAEKAAAKRSHLDELGEHKAGLEASITKLVEVIAELEAQLRAAVSSSGGSDKPLPTDARELLTLLGEEIANTPPPEQPRVDAYQARVDVLRSGVRTVLRRGRALGDEAKLRRAALETARAQRDALMEELAAKRSELEGAIRAQSLAEAKYSAKLLVAGAGGQAGAHSKTTAEGGEEERAAAQRLCRVLFERDRTLALIKKHSSTIAAWRFLWSLAQKTAKEQERKAGGGSKPKAPQVMNPFG</sequence>
<keyword evidence="1" id="KW-0175">Coiled coil</keyword>
<feature type="region of interest" description="Disordered" evidence="2">
    <location>
        <begin position="1"/>
        <end position="54"/>
    </location>
</feature>
<accession>A0A0M0K3P5</accession>
<evidence type="ECO:0000313" key="4">
    <source>
        <dbReference type="Proteomes" id="UP000037460"/>
    </source>
</evidence>
<proteinExistence type="predicted"/>
<feature type="coiled-coil region" evidence="1">
    <location>
        <begin position="191"/>
        <end position="228"/>
    </location>
</feature>
<name>A0A0M0K3P5_9EUKA</name>
<evidence type="ECO:0000256" key="2">
    <source>
        <dbReference type="SAM" id="MobiDB-lite"/>
    </source>
</evidence>
<dbReference type="EMBL" id="JWZX01001512">
    <property type="protein sequence ID" value="KOO33471.1"/>
    <property type="molecule type" value="Genomic_DNA"/>
</dbReference>
<evidence type="ECO:0000313" key="3">
    <source>
        <dbReference type="EMBL" id="KOO33471.1"/>
    </source>
</evidence>
<organism evidence="3 4">
    <name type="scientific">Chrysochromulina tobinii</name>
    <dbReference type="NCBI Taxonomy" id="1460289"/>
    <lineage>
        <taxon>Eukaryota</taxon>
        <taxon>Haptista</taxon>
        <taxon>Haptophyta</taxon>
        <taxon>Prymnesiophyceae</taxon>
        <taxon>Prymnesiales</taxon>
        <taxon>Chrysochromulinaceae</taxon>
        <taxon>Chrysochromulina</taxon>
    </lineage>
</organism>
<evidence type="ECO:0000256" key="1">
    <source>
        <dbReference type="SAM" id="Coils"/>
    </source>
</evidence>
<keyword evidence="4" id="KW-1185">Reference proteome</keyword>
<dbReference type="Proteomes" id="UP000037460">
    <property type="component" value="Unassembled WGS sequence"/>
</dbReference>
<dbReference type="AlphaFoldDB" id="A0A0M0K3P5"/>
<feature type="compositionally biased region" description="Low complexity" evidence="2">
    <location>
        <begin position="30"/>
        <end position="44"/>
    </location>
</feature>
<feature type="coiled-coil region" evidence="1">
    <location>
        <begin position="352"/>
        <end position="379"/>
    </location>
</feature>
<protein>
    <submittedName>
        <fullName evidence="3">Uncharacterized protein</fullName>
    </submittedName>
</protein>